<reference evidence="9 10" key="1">
    <citation type="submission" date="2019-11" db="EMBL/GenBank/DDBJ databases">
        <title>Nocardia sp. nov. CT2-14 isolated from soil.</title>
        <authorList>
            <person name="Kanchanasin P."/>
            <person name="Tanasupawat S."/>
            <person name="Yuki M."/>
            <person name="Kudo T."/>
        </authorList>
    </citation>
    <scope>NUCLEOTIDE SEQUENCE [LARGE SCALE GENOMIC DNA]</scope>
    <source>
        <strain evidence="9 10">CT2-14</strain>
    </source>
</reference>
<evidence type="ECO:0000313" key="10">
    <source>
        <dbReference type="Proteomes" id="UP000432464"/>
    </source>
</evidence>
<keyword evidence="4" id="KW-0731">Sigma factor</keyword>
<name>A0A6I3KXJ0_9NOCA</name>
<dbReference type="Gene3D" id="3.10.450.50">
    <property type="match status" value="1"/>
</dbReference>
<accession>A0A6I3KXJ0</accession>
<dbReference type="InterPro" id="IPR013249">
    <property type="entry name" value="RNA_pol_sigma70_r4_t2"/>
</dbReference>
<evidence type="ECO:0000256" key="1">
    <source>
        <dbReference type="ARBA" id="ARBA00010641"/>
    </source>
</evidence>
<dbReference type="InterPro" id="IPR014284">
    <property type="entry name" value="RNA_pol_sigma-70_dom"/>
</dbReference>
<keyword evidence="3" id="KW-0805">Transcription regulation</keyword>
<keyword evidence="5" id="KW-0238">DNA-binding</keyword>
<dbReference type="NCBIfam" id="TIGR02960">
    <property type="entry name" value="SigX5"/>
    <property type="match status" value="1"/>
</dbReference>
<dbReference type="PANTHER" id="PTHR30173:SF36">
    <property type="entry name" value="ECF RNA POLYMERASE SIGMA FACTOR SIGJ"/>
    <property type="match status" value="1"/>
</dbReference>
<evidence type="ECO:0000259" key="8">
    <source>
        <dbReference type="Pfam" id="PF08281"/>
    </source>
</evidence>
<dbReference type="Gene3D" id="1.10.10.10">
    <property type="entry name" value="Winged helix-like DNA-binding domain superfamily/Winged helix DNA-binding domain"/>
    <property type="match status" value="1"/>
</dbReference>
<dbReference type="PANTHER" id="PTHR30173">
    <property type="entry name" value="SIGMA 19 FACTOR"/>
    <property type="match status" value="1"/>
</dbReference>
<dbReference type="GO" id="GO:0003677">
    <property type="term" value="F:DNA binding"/>
    <property type="evidence" value="ECO:0007669"/>
    <property type="project" value="UniProtKB-KW"/>
</dbReference>
<evidence type="ECO:0000256" key="2">
    <source>
        <dbReference type="ARBA" id="ARBA00011344"/>
    </source>
</evidence>
<evidence type="ECO:0000256" key="5">
    <source>
        <dbReference type="ARBA" id="ARBA00023125"/>
    </source>
</evidence>
<organism evidence="9 10">
    <name type="scientific">Nocardia aurantiaca</name>
    <dbReference type="NCBI Taxonomy" id="2675850"/>
    <lineage>
        <taxon>Bacteria</taxon>
        <taxon>Bacillati</taxon>
        <taxon>Actinomycetota</taxon>
        <taxon>Actinomycetes</taxon>
        <taxon>Mycobacteriales</taxon>
        <taxon>Nocardiaceae</taxon>
        <taxon>Nocardia</taxon>
    </lineage>
</organism>
<comment type="subunit">
    <text evidence="2">Interacts transiently with the RNA polymerase catalytic core formed by RpoA, RpoB, RpoC and RpoZ (2 alpha, 1 beta, 1 beta' and 1 omega subunit) to form the RNA polymerase holoenzyme that can initiate transcription.</text>
</comment>
<evidence type="ECO:0000256" key="4">
    <source>
        <dbReference type="ARBA" id="ARBA00023082"/>
    </source>
</evidence>
<dbReference type="AlphaFoldDB" id="A0A6I3KXJ0"/>
<dbReference type="InterPro" id="IPR013325">
    <property type="entry name" value="RNA_pol_sigma_r2"/>
</dbReference>
<dbReference type="SUPFAM" id="SSF88946">
    <property type="entry name" value="Sigma2 domain of RNA polymerase sigma factors"/>
    <property type="match status" value="1"/>
</dbReference>
<dbReference type="InterPro" id="IPR032710">
    <property type="entry name" value="NTF2-like_dom_sf"/>
</dbReference>
<dbReference type="Pfam" id="PF08281">
    <property type="entry name" value="Sigma70_r4_2"/>
    <property type="match status" value="1"/>
</dbReference>
<comment type="similarity">
    <text evidence="1">Belongs to the sigma-70 factor family. ECF subfamily.</text>
</comment>
<dbReference type="Proteomes" id="UP000432464">
    <property type="component" value="Unassembled WGS sequence"/>
</dbReference>
<dbReference type="NCBIfam" id="TIGR02937">
    <property type="entry name" value="sigma70-ECF"/>
    <property type="match status" value="1"/>
</dbReference>
<dbReference type="Pfam" id="PF04542">
    <property type="entry name" value="Sigma70_r2"/>
    <property type="match status" value="1"/>
</dbReference>
<dbReference type="SUPFAM" id="SSF54427">
    <property type="entry name" value="NTF2-like"/>
    <property type="match status" value="1"/>
</dbReference>
<dbReference type="InterPro" id="IPR007627">
    <property type="entry name" value="RNA_pol_sigma70_r2"/>
</dbReference>
<keyword evidence="10" id="KW-1185">Reference proteome</keyword>
<dbReference type="SUPFAM" id="SSF88659">
    <property type="entry name" value="Sigma3 and sigma4 domains of RNA polymerase sigma factors"/>
    <property type="match status" value="1"/>
</dbReference>
<dbReference type="NCBIfam" id="NF006089">
    <property type="entry name" value="PRK08241.1"/>
    <property type="match status" value="1"/>
</dbReference>
<feature type="domain" description="RNA polymerase sigma factor 70 region 4 type 2" evidence="8">
    <location>
        <begin position="133"/>
        <end position="185"/>
    </location>
</feature>
<dbReference type="InterPro" id="IPR036388">
    <property type="entry name" value="WH-like_DNA-bd_sf"/>
</dbReference>
<dbReference type="RefSeq" id="WP_328290218.1">
    <property type="nucleotide sequence ID" value="NZ_WMBB01000007.1"/>
</dbReference>
<gene>
    <name evidence="9" type="ORF">GLP40_15640</name>
</gene>
<dbReference type="Gene3D" id="1.10.1740.10">
    <property type="match status" value="1"/>
</dbReference>
<protein>
    <submittedName>
        <fullName evidence="9">Sigma-70 family RNA polymerase sigma factor</fullName>
    </submittedName>
</protein>
<evidence type="ECO:0000259" key="7">
    <source>
        <dbReference type="Pfam" id="PF04542"/>
    </source>
</evidence>
<keyword evidence="6" id="KW-0804">Transcription</keyword>
<evidence type="ECO:0000313" key="9">
    <source>
        <dbReference type="EMBL" id="MTE14191.1"/>
    </source>
</evidence>
<comment type="caution">
    <text evidence="9">The sequence shown here is derived from an EMBL/GenBank/DDBJ whole genome shotgun (WGS) entry which is preliminary data.</text>
</comment>
<evidence type="ECO:0000256" key="6">
    <source>
        <dbReference type="ARBA" id="ARBA00023163"/>
    </source>
</evidence>
<dbReference type="GO" id="GO:0016987">
    <property type="term" value="F:sigma factor activity"/>
    <property type="evidence" value="ECO:0007669"/>
    <property type="project" value="UniProtKB-KW"/>
</dbReference>
<dbReference type="InterPro" id="IPR013324">
    <property type="entry name" value="RNA_pol_sigma_r3/r4-like"/>
</dbReference>
<dbReference type="InterPro" id="IPR014305">
    <property type="entry name" value="RNA_pol_sigma-G_actinobac"/>
</dbReference>
<dbReference type="EMBL" id="WMBB01000007">
    <property type="protein sequence ID" value="MTE14191.1"/>
    <property type="molecule type" value="Genomic_DNA"/>
</dbReference>
<feature type="domain" description="RNA polymerase sigma-70 region 2" evidence="7">
    <location>
        <begin position="18"/>
        <end position="83"/>
    </location>
</feature>
<dbReference type="CDD" id="cd06171">
    <property type="entry name" value="Sigma70_r4"/>
    <property type="match status" value="1"/>
</dbReference>
<evidence type="ECO:0000256" key="3">
    <source>
        <dbReference type="ARBA" id="ARBA00023015"/>
    </source>
</evidence>
<dbReference type="InterPro" id="IPR052704">
    <property type="entry name" value="ECF_Sigma-70_Domain"/>
</dbReference>
<proteinExistence type="inferred from homology"/>
<dbReference type="GO" id="GO:0006352">
    <property type="term" value="P:DNA-templated transcription initiation"/>
    <property type="evidence" value="ECO:0007669"/>
    <property type="project" value="InterPro"/>
</dbReference>
<sequence>MRSSTGQASLDPSALEALRVPLTGYCYRLLGSAADTDDAVQETLIRAYTRFDAYDPGRGRLSTWVHAIATNVCLDMLRAARRRTLMWEGPAPGGFDPDAVLPADRWLDPMPDARLIDAADPAELVVQRESVRLAFVAALQHLPPRQRAVLVLREVLAFTAAETADMLGVSTAAVNSALQRARATLTTARKTDLDPLDPDSCVDRDLVQRYATAFEAHDVDGLASLLCEDAESGMPPFAWRMTGRETIVSVFAAADGCVGDRLVPTQINGSTGFGQYRPDADGVLRPFALLAVEARSGRIARLVTFLGAGDRFAQFGLPETIGPRINR</sequence>